<dbReference type="KEGG" id="nur:ATY38_14480"/>
<dbReference type="GO" id="GO:0016410">
    <property type="term" value="F:N-acyltransferase activity"/>
    <property type="evidence" value="ECO:0007669"/>
    <property type="project" value="TreeGrafter"/>
</dbReference>
<dbReference type="Proteomes" id="UP000182882">
    <property type="component" value="Unassembled WGS sequence"/>
</dbReference>
<protein>
    <submittedName>
        <fullName evidence="3">Protein N-acetyltransferase, RimJ/RimL family</fullName>
    </submittedName>
</protein>
<dbReference type="InterPro" id="IPR019432">
    <property type="entry name" value="Acyltransferase_MbtK/IucB-like"/>
</dbReference>
<gene>
    <name evidence="3" type="ORF">SAMN05216406_11145</name>
</gene>
<dbReference type="EMBL" id="FNLN01000011">
    <property type="protein sequence ID" value="SDT92884.1"/>
    <property type="molecule type" value="Genomic_DNA"/>
</dbReference>
<organism evidence="3 4">
    <name type="scientific">Nitrosomonas ureae</name>
    <dbReference type="NCBI Taxonomy" id="44577"/>
    <lineage>
        <taxon>Bacteria</taxon>
        <taxon>Pseudomonadati</taxon>
        <taxon>Pseudomonadota</taxon>
        <taxon>Betaproteobacteria</taxon>
        <taxon>Nitrosomonadales</taxon>
        <taxon>Nitrosomonadaceae</taxon>
        <taxon>Nitrosomonas</taxon>
    </lineage>
</organism>
<evidence type="ECO:0000256" key="1">
    <source>
        <dbReference type="ARBA" id="ARBA00004924"/>
    </source>
</evidence>
<evidence type="ECO:0000313" key="3">
    <source>
        <dbReference type="EMBL" id="SDT92884.1"/>
    </source>
</evidence>
<evidence type="ECO:0000313" key="4">
    <source>
        <dbReference type="Proteomes" id="UP000182882"/>
    </source>
</evidence>
<dbReference type="InterPro" id="IPR016181">
    <property type="entry name" value="Acyl_CoA_acyltransferase"/>
</dbReference>
<evidence type="ECO:0000259" key="2">
    <source>
        <dbReference type="SMART" id="SM01006"/>
    </source>
</evidence>
<dbReference type="PANTHER" id="PTHR31438">
    <property type="entry name" value="LYSINE N-ACYLTRANSFERASE C17G9.06C-RELATED"/>
    <property type="match status" value="1"/>
</dbReference>
<proteinExistence type="predicted"/>
<accession>A0A1H2ECY1</accession>
<reference evidence="4" key="1">
    <citation type="submission" date="2016-10" db="EMBL/GenBank/DDBJ databases">
        <authorList>
            <person name="Varghese N."/>
            <person name="Submissions S."/>
        </authorList>
    </citation>
    <scope>NUCLEOTIDE SEQUENCE [LARGE SCALE GENOMIC DNA]</scope>
    <source>
        <strain evidence="4">Nm10</strain>
    </source>
</reference>
<keyword evidence="3" id="KW-0808">Transferase</keyword>
<comment type="pathway">
    <text evidence="1">Siderophore biosynthesis.</text>
</comment>
<dbReference type="Gene3D" id="3.40.630.30">
    <property type="match status" value="1"/>
</dbReference>
<dbReference type="AlphaFoldDB" id="A0A1H2ECY1"/>
<dbReference type="GO" id="GO:0019290">
    <property type="term" value="P:siderophore biosynthetic process"/>
    <property type="evidence" value="ECO:0007669"/>
    <property type="project" value="InterPro"/>
</dbReference>
<dbReference type="SUPFAM" id="SSF55729">
    <property type="entry name" value="Acyl-CoA N-acyltransferases (Nat)"/>
    <property type="match status" value="1"/>
</dbReference>
<dbReference type="RefSeq" id="WP_062559916.1">
    <property type="nucleotide sequence ID" value="NZ_CP013341.1"/>
</dbReference>
<dbReference type="PANTHER" id="PTHR31438:SF1">
    <property type="entry name" value="LYSINE N-ACYLTRANSFERASE C17G9.06C-RELATED"/>
    <property type="match status" value="1"/>
</dbReference>
<name>A0A1H2ECY1_9PROT</name>
<feature type="domain" description="Acyltransferase MbtK/IucB-like conserved" evidence="2">
    <location>
        <begin position="185"/>
        <end position="232"/>
    </location>
</feature>
<keyword evidence="4" id="KW-1185">Reference proteome</keyword>
<sequence length="368" mass="43412">MKQFQLNDQPGELLMEERILPVRLVSRPNQICYGVTYEDKTLRVKENENGRETVWHLYKQSDQLNLEWADYSHEYPEATELLAAIEASVVNYPHQKKLSLLIPNDHLNELFDSGVLIKDANNQVFVYVDIFWQQARVWRPSTPVQIFPIHYVVSHGRSHPLRRPKPIGKVYQRYISWLGRTLIFRTIDSVTDLICFNRWMNDPVVAEFWQEEGDLSKHRAYLAAIEADPHVMGLMGCFDDEPFGYFEIYWAKEDRISPYYDVNDFDRGWHVLIGEPQMRGKPFVTAWLPSISHYLFLDDDRTQRLVIEPRIDNHKMIRNLAQCGYANIKEFDFPHKRAMLGMLSREHFFAEQLWVPRRISLPQSVALS</sequence>
<dbReference type="SMART" id="SM01006">
    <property type="entry name" value="AlcB"/>
    <property type="match status" value="1"/>
</dbReference>
<dbReference type="Pfam" id="PF13523">
    <property type="entry name" value="Acetyltransf_8"/>
    <property type="match status" value="1"/>
</dbReference>